<feature type="transmembrane region" description="Helical" evidence="8">
    <location>
        <begin position="236"/>
        <end position="255"/>
    </location>
</feature>
<dbReference type="NCBIfam" id="TIGR00711">
    <property type="entry name" value="efflux_EmrB"/>
    <property type="match status" value="1"/>
</dbReference>
<dbReference type="InterPro" id="IPR020846">
    <property type="entry name" value="MFS_dom"/>
</dbReference>
<comment type="subcellular location">
    <subcellularLocation>
        <location evidence="1">Cell membrane</location>
        <topology evidence="1">Multi-pass membrane protein</topology>
    </subcellularLocation>
</comment>
<dbReference type="GO" id="GO:0022857">
    <property type="term" value="F:transmembrane transporter activity"/>
    <property type="evidence" value="ECO:0007669"/>
    <property type="project" value="InterPro"/>
</dbReference>
<evidence type="ECO:0000256" key="8">
    <source>
        <dbReference type="SAM" id="Phobius"/>
    </source>
</evidence>
<dbReference type="GO" id="GO:0005886">
    <property type="term" value="C:plasma membrane"/>
    <property type="evidence" value="ECO:0007669"/>
    <property type="project" value="UniProtKB-SubCell"/>
</dbReference>
<evidence type="ECO:0000313" key="10">
    <source>
        <dbReference type="EMBL" id="NYD37938.1"/>
    </source>
</evidence>
<dbReference type="Pfam" id="PF13620">
    <property type="entry name" value="CarboxypepD_reg"/>
    <property type="match status" value="1"/>
</dbReference>
<accession>A0A7Y9DYM3</accession>
<keyword evidence="3" id="KW-1003">Cell membrane</keyword>
<evidence type="ECO:0000256" key="1">
    <source>
        <dbReference type="ARBA" id="ARBA00004651"/>
    </source>
</evidence>
<feature type="transmembrane region" description="Helical" evidence="8">
    <location>
        <begin position="367"/>
        <end position="388"/>
    </location>
</feature>
<feature type="transmembrane region" description="Helical" evidence="8">
    <location>
        <begin position="447"/>
        <end position="468"/>
    </location>
</feature>
<feature type="domain" description="Major facilitator superfamily (MFS) profile" evidence="9">
    <location>
        <begin position="16"/>
        <end position="470"/>
    </location>
</feature>
<dbReference type="Gene3D" id="1.20.1720.10">
    <property type="entry name" value="Multidrug resistance protein D"/>
    <property type="match status" value="1"/>
</dbReference>
<dbReference type="SUPFAM" id="SSF49464">
    <property type="entry name" value="Carboxypeptidase regulatory domain-like"/>
    <property type="match status" value="1"/>
</dbReference>
<dbReference type="RefSeq" id="WP_343054268.1">
    <property type="nucleotide sequence ID" value="NZ_BAABHP010000024.1"/>
</dbReference>
<name>A0A7Y9DYM3_9PSEU</name>
<gene>
    <name evidence="10" type="ORF">BJ983_004040</name>
</gene>
<evidence type="ECO:0000256" key="7">
    <source>
        <dbReference type="SAM" id="MobiDB-lite"/>
    </source>
</evidence>
<dbReference type="EMBL" id="JACCBN010000001">
    <property type="protein sequence ID" value="NYD37938.1"/>
    <property type="molecule type" value="Genomic_DNA"/>
</dbReference>
<evidence type="ECO:0000259" key="9">
    <source>
        <dbReference type="PROSITE" id="PS50850"/>
    </source>
</evidence>
<feature type="transmembrane region" description="Helical" evidence="8">
    <location>
        <begin position="16"/>
        <end position="40"/>
    </location>
</feature>
<feature type="transmembrane region" description="Helical" evidence="8">
    <location>
        <begin position="82"/>
        <end position="101"/>
    </location>
</feature>
<keyword evidence="5 8" id="KW-1133">Transmembrane helix</keyword>
<protein>
    <submittedName>
        <fullName evidence="10">EmrB/QacA subfamily drug resistance transporter</fullName>
    </submittedName>
</protein>
<dbReference type="InterPro" id="IPR008969">
    <property type="entry name" value="CarboxyPept-like_regulatory"/>
</dbReference>
<feature type="transmembrane region" description="Helical" evidence="8">
    <location>
        <begin position="276"/>
        <end position="302"/>
    </location>
</feature>
<feature type="transmembrane region" description="Helical" evidence="8">
    <location>
        <begin position="314"/>
        <end position="335"/>
    </location>
</feature>
<dbReference type="InterPro" id="IPR004638">
    <property type="entry name" value="EmrB-like"/>
</dbReference>
<proteinExistence type="predicted"/>
<keyword evidence="6 8" id="KW-0472">Membrane</keyword>
<dbReference type="Pfam" id="PF07690">
    <property type="entry name" value="MFS_1"/>
    <property type="match status" value="1"/>
</dbReference>
<dbReference type="PROSITE" id="PS50850">
    <property type="entry name" value="MFS"/>
    <property type="match status" value="1"/>
</dbReference>
<dbReference type="Gene3D" id="2.60.40.1120">
    <property type="entry name" value="Carboxypeptidase-like, regulatory domain"/>
    <property type="match status" value="1"/>
</dbReference>
<evidence type="ECO:0000256" key="6">
    <source>
        <dbReference type="ARBA" id="ARBA00023136"/>
    </source>
</evidence>
<dbReference type="AlphaFoldDB" id="A0A7Y9DYM3"/>
<keyword evidence="11" id="KW-1185">Reference proteome</keyword>
<keyword evidence="2" id="KW-0813">Transport</keyword>
<feature type="region of interest" description="Disordered" evidence="7">
    <location>
        <begin position="476"/>
        <end position="516"/>
    </location>
</feature>
<organism evidence="10 11">
    <name type="scientific">Actinomycetospora corticicola</name>
    <dbReference type="NCBI Taxonomy" id="663602"/>
    <lineage>
        <taxon>Bacteria</taxon>
        <taxon>Bacillati</taxon>
        <taxon>Actinomycetota</taxon>
        <taxon>Actinomycetes</taxon>
        <taxon>Pseudonocardiales</taxon>
        <taxon>Pseudonocardiaceae</taxon>
        <taxon>Actinomycetospora</taxon>
    </lineage>
</organism>
<comment type="caution">
    <text evidence="10">The sequence shown here is derived from an EMBL/GenBank/DDBJ whole genome shotgun (WGS) entry which is preliminary data.</text>
</comment>
<sequence length="608" mass="63311">MSSPGQAAPDPRRWRALVVCLVAGFMTLLDVSIVNVALPSMQRGLGASSAELSWVVSGYALTFGLVLVSSGRLGDDRGRKKMFLIALALFTITSAVAGFSVDPTMLVIARLLQGVAGGMLNPQVIGVIQQLFSGRERGRAFGLFGAVIGVSTAVGPLSGGLLLQWVGEAEGWRWVFYVNVPIGIVALLLGLRWLPRDEARTGERRPLDLVGALLLGGAVVALMLPLVLSEQDFSGAPWWLVGVAVLLGLLFVAWERRAKRTHGHPLVNFGLLRTRSYAMGTALGLLYFAGFTSIFFVLTLFLQQGRQFTPLEAGLALTPFAVGSAVSSAVGGRLISRLGKPLIVGGLVTVVVGLVATDIVLRLNPSSVGWAIAVPLLVAGVGGGLVIAPNQTLALEEVPAREGGTAAGVLQTGQRIGSAIGISAVGAVFFGELTSSRGDWSSSISSGLIITVGLVVLALLVGIADLVAGRVTRRRPTAEPVPDDRSAPVSDAPSRESSPDSSPEPSREEPEVSGPAVVGRVVRSEDGEPVPGAVLTLVDETGHQAARADGESDGSFRLVPDHAGTYQLVVRAHGRAPDVGRVAVSSHANAYDVVLGPAAEAHVVRSFH</sequence>
<feature type="transmembrane region" description="Helical" evidence="8">
    <location>
        <begin position="140"/>
        <end position="162"/>
    </location>
</feature>
<dbReference type="PANTHER" id="PTHR42718:SF39">
    <property type="entry name" value="ACTINORHODIN TRANSPORTER-RELATED"/>
    <property type="match status" value="1"/>
</dbReference>
<evidence type="ECO:0000256" key="4">
    <source>
        <dbReference type="ARBA" id="ARBA00022692"/>
    </source>
</evidence>
<feature type="transmembrane region" description="Helical" evidence="8">
    <location>
        <begin position="206"/>
        <end position="224"/>
    </location>
</feature>
<feature type="transmembrane region" description="Helical" evidence="8">
    <location>
        <begin position="416"/>
        <end position="435"/>
    </location>
</feature>
<evidence type="ECO:0000256" key="3">
    <source>
        <dbReference type="ARBA" id="ARBA00022475"/>
    </source>
</evidence>
<dbReference type="InterPro" id="IPR036259">
    <property type="entry name" value="MFS_trans_sf"/>
</dbReference>
<dbReference type="PRINTS" id="PR01036">
    <property type="entry name" value="TCRTETB"/>
</dbReference>
<dbReference type="SUPFAM" id="SSF103473">
    <property type="entry name" value="MFS general substrate transporter"/>
    <property type="match status" value="1"/>
</dbReference>
<dbReference type="InterPro" id="IPR011701">
    <property type="entry name" value="MFS"/>
</dbReference>
<keyword evidence="4 8" id="KW-0812">Transmembrane</keyword>
<feature type="transmembrane region" description="Helical" evidence="8">
    <location>
        <begin position="107"/>
        <end position="128"/>
    </location>
</feature>
<dbReference type="CDD" id="cd17321">
    <property type="entry name" value="MFS_MMR_MDR_like"/>
    <property type="match status" value="1"/>
</dbReference>
<dbReference type="Gene3D" id="1.20.1250.20">
    <property type="entry name" value="MFS general substrate transporter like domains"/>
    <property type="match status" value="1"/>
</dbReference>
<evidence type="ECO:0000256" key="5">
    <source>
        <dbReference type="ARBA" id="ARBA00022989"/>
    </source>
</evidence>
<feature type="transmembrane region" description="Helical" evidence="8">
    <location>
        <begin position="174"/>
        <end position="194"/>
    </location>
</feature>
<evidence type="ECO:0000313" key="11">
    <source>
        <dbReference type="Proteomes" id="UP000535890"/>
    </source>
</evidence>
<feature type="transmembrane region" description="Helical" evidence="8">
    <location>
        <begin position="52"/>
        <end position="70"/>
    </location>
</feature>
<dbReference type="PANTHER" id="PTHR42718">
    <property type="entry name" value="MAJOR FACILITATOR SUPERFAMILY MULTIDRUG TRANSPORTER MFSC"/>
    <property type="match status" value="1"/>
</dbReference>
<dbReference type="Proteomes" id="UP000535890">
    <property type="component" value="Unassembled WGS sequence"/>
</dbReference>
<reference evidence="10 11" key="1">
    <citation type="submission" date="2020-07" db="EMBL/GenBank/DDBJ databases">
        <title>Sequencing the genomes of 1000 actinobacteria strains.</title>
        <authorList>
            <person name="Klenk H.-P."/>
        </authorList>
    </citation>
    <scope>NUCLEOTIDE SEQUENCE [LARGE SCALE GENOMIC DNA]</scope>
    <source>
        <strain evidence="10 11">DSM 45772</strain>
    </source>
</reference>
<feature type="transmembrane region" description="Helical" evidence="8">
    <location>
        <begin position="342"/>
        <end position="361"/>
    </location>
</feature>
<evidence type="ECO:0000256" key="2">
    <source>
        <dbReference type="ARBA" id="ARBA00022448"/>
    </source>
</evidence>